<comment type="subunit">
    <text evidence="9">Homodimer.</text>
</comment>
<feature type="binding site" evidence="9">
    <location>
        <position position="277"/>
    </location>
    <ligand>
        <name>K(+)</name>
        <dbReference type="ChEBI" id="CHEBI:29103"/>
    </ligand>
</feature>
<feature type="binding site" evidence="9">
    <location>
        <position position="274"/>
    </location>
    <ligand>
        <name>K(+)</name>
        <dbReference type="ChEBI" id="CHEBI:29103"/>
    </ligand>
</feature>
<accession>A0A859DPZ1</accession>
<feature type="binding site" evidence="9">
    <location>
        <position position="244"/>
    </location>
    <ligand>
        <name>substrate</name>
    </ligand>
</feature>
<dbReference type="GO" id="GO:0005737">
    <property type="term" value="C:cytoplasm"/>
    <property type="evidence" value="ECO:0007669"/>
    <property type="project" value="UniProtKB-SubCell"/>
</dbReference>
<evidence type="ECO:0000256" key="4">
    <source>
        <dbReference type="ARBA" id="ARBA00022777"/>
    </source>
</evidence>
<comment type="caution">
    <text evidence="9">Lacks conserved residue(s) required for the propagation of feature annotation.</text>
</comment>
<dbReference type="PANTHER" id="PTHR10584">
    <property type="entry name" value="SUGAR KINASE"/>
    <property type="match status" value="1"/>
</dbReference>
<dbReference type="SUPFAM" id="SSF53613">
    <property type="entry name" value="Ribokinase-like"/>
    <property type="match status" value="1"/>
</dbReference>
<evidence type="ECO:0000256" key="9">
    <source>
        <dbReference type="HAMAP-Rule" id="MF_01987"/>
    </source>
</evidence>
<dbReference type="EMBL" id="CP046051">
    <property type="protein sequence ID" value="QKN23644.1"/>
    <property type="molecule type" value="Genomic_DNA"/>
</dbReference>
<dbReference type="RefSeq" id="WP_086036013.1">
    <property type="nucleotide sequence ID" value="NZ_CP046051.1"/>
</dbReference>
<dbReference type="InterPro" id="IPR011877">
    <property type="entry name" value="Ribokinase"/>
</dbReference>
<reference evidence="13 14" key="1">
    <citation type="submission" date="2019-11" db="EMBL/GenBank/DDBJ databases">
        <authorList>
            <person name="Ren C."/>
            <person name="Wang H."/>
            <person name="Xu Y."/>
        </authorList>
    </citation>
    <scope>NUCLEOTIDE SEQUENCE [LARGE SCALE GENOMIC DNA]</scope>
    <source>
        <strain evidence="14">JNU-WLY1368</strain>
        <strain evidence="11 13">LBM 19010</strain>
    </source>
</reference>
<feature type="binding site" evidence="9">
    <location>
        <position position="137"/>
    </location>
    <ligand>
        <name>substrate</name>
    </ligand>
</feature>
<evidence type="ECO:0000256" key="6">
    <source>
        <dbReference type="ARBA" id="ARBA00022842"/>
    </source>
</evidence>
<comment type="subcellular location">
    <subcellularLocation>
        <location evidence="9">Cytoplasm</location>
    </subcellularLocation>
</comment>
<feature type="binding site" evidence="9">
    <location>
        <begin position="243"/>
        <end position="244"/>
    </location>
    <ligand>
        <name>ATP</name>
        <dbReference type="ChEBI" id="CHEBI:30616"/>
    </ligand>
</feature>
<evidence type="ECO:0000256" key="1">
    <source>
        <dbReference type="ARBA" id="ARBA00022679"/>
    </source>
</evidence>
<dbReference type="GO" id="GO:0004747">
    <property type="term" value="F:ribokinase activity"/>
    <property type="evidence" value="ECO:0007669"/>
    <property type="project" value="UniProtKB-UniRule"/>
</dbReference>
<dbReference type="UniPathway" id="UPA00916">
    <property type="reaction ID" value="UER00889"/>
</dbReference>
<dbReference type="AlphaFoldDB" id="A0A859DPZ1"/>
<feature type="domain" description="Carbohydrate kinase PfkB" evidence="10">
    <location>
        <begin position="1"/>
        <end position="286"/>
    </location>
</feature>
<evidence type="ECO:0000313" key="11">
    <source>
        <dbReference type="EMBL" id="QKN23644.1"/>
    </source>
</evidence>
<comment type="similarity">
    <text evidence="9">Belongs to the carbohydrate kinase PfkB family. Ribokinase subfamily.</text>
</comment>
<reference evidence="12" key="3">
    <citation type="journal article" date="2022" name="Int. J. Syst. Evol. Microbiol.">
        <title>Caproicibacterium lactatifermentans sp. nov., isolated from pit clay used for the production of Chinese strong aroma-type liquor.</title>
        <authorList>
            <person name="Wang H."/>
            <person name="Gu Y."/>
            <person name="Zhao D."/>
            <person name="Qiao Z."/>
            <person name="Zheng J."/>
            <person name="Gao J."/>
            <person name="Ren C."/>
            <person name="Xu Y."/>
        </authorList>
    </citation>
    <scope>NUCLEOTIDE SEQUENCE</scope>
    <source>
        <strain evidence="12">JNU-WLY1368</strain>
    </source>
</reference>
<gene>
    <name evidence="9" type="primary">rbsK</name>
    <name evidence="11" type="ORF">GJQ69_03620</name>
    <name evidence="12" type="ORF">GKP14_00755</name>
</gene>
<feature type="binding site" evidence="9">
    <location>
        <begin position="212"/>
        <end position="217"/>
    </location>
    <ligand>
        <name>ATP</name>
        <dbReference type="ChEBI" id="CHEBI:30616"/>
    </ligand>
</feature>
<keyword evidence="5 9" id="KW-0067">ATP-binding</keyword>
<keyword evidence="6 9" id="KW-0460">Magnesium</keyword>
<evidence type="ECO:0000256" key="8">
    <source>
        <dbReference type="ARBA" id="ARBA00023277"/>
    </source>
</evidence>
<dbReference type="InterPro" id="IPR011611">
    <property type="entry name" value="PfkB_dom"/>
</dbReference>
<feature type="binding site" evidence="9">
    <location>
        <position position="238"/>
    </location>
    <ligand>
        <name>K(+)</name>
        <dbReference type="ChEBI" id="CHEBI:29103"/>
    </ligand>
</feature>
<proteinExistence type="inferred from homology"/>
<dbReference type="EC" id="2.7.1.15" evidence="9"/>
<keyword evidence="3 9" id="KW-0547">Nucleotide-binding</keyword>
<dbReference type="GO" id="GO:0019303">
    <property type="term" value="P:D-ribose catabolic process"/>
    <property type="evidence" value="ECO:0007669"/>
    <property type="project" value="UniProtKB-UniRule"/>
</dbReference>
<comment type="pathway">
    <text evidence="9">Carbohydrate metabolism; D-ribose degradation; D-ribose 5-phosphate from beta-D-ribopyranose: step 2/2.</text>
</comment>
<keyword evidence="9" id="KW-0963">Cytoplasm</keyword>
<evidence type="ECO:0000313" key="14">
    <source>
        <dbReference type="Proteomes" id="UP000509623"/>
    </source>
</evidence>
<comment type="cofactor">
    <cofactor evidence="9">
        <name>Mg(2+)</name>
        <dbReference type="ChEBI" id="CHEBI:18420"/>
    </cofactor>
    <text evidence="9">Requires a divalent cation, most likely magnesium in vivo, as an electrophilic catalyst to aid phosphoryl group transfer. It is the chelate of the metal and the nucleotide that is the actual substrate.</text>
</comment>
<dbReference type="InterPro" id="IPR029056">
    <property type="entry name" value="Ribokinase-like"/>
</dbReference>
<dbReference type="PRINTS" id="PR00990">
    <property type="entry name" value="RIBOKINASE"/>
</dbReference>
<feature type="binding site" evidence="9">
    <location>
        <position position="180"/>
    </location>
    <ligand>
        <name>ATP</name>
        <dbReference type="ChEBI" id="CHEBI:30616"/>
    </ligand>
</feature>
<dbReference type="Proteomes" id="UP000501316">
    <property type="component" value="Chromosome"/>
</dbReference>
<evidence type="ECO:0000256" key="7">
    <source>
        <dbReference type="ARBA" id="ARBA00022958"/>
    </source>
</evidence>
<evidence type="ECO:0000256" key="3">
    <source>
        <dbReference type="ARBA" id="ARBA00022741"/>
    </source>
</evidence>
<dbReference type="InterPro" id="IPR002139">
    <property type="entry name" value="Ribo/fructo_kinase"/>
</dbReference>
<dbReference type="PANTHER" id="PTHR10584:SF166">
    <property type="entry name" value="RIBOKINASE"/>
    <property type="match status" value="1"/>
</dbReference>
<dbReference type="Gene3D" id="3.40.1190.20">
    <property type="match status" value="1"/>
</dbReference>
<feature type="binding site" evidence="9">
    <location>
        <begin position="11"/>
        <end position="13"/>
    </location>
    <ligand>
        <name>substrate</name>
    </ligand>
</feature>
<dbReference type="GO" id="GO:0046872">
    <property type="term" value="F:metal ion binding"/>
    <property type="evidence" value="ECO:0007669"/>
    <property type="project" value="UniProtKB-KW"/>
</dbReference>
<dbReference type="Pfam" id="PF00294">
    <property type="entry name" value="PfkB"/>
    <property type="match status" value="1"/>
</dbReference>
<feature type="binding site" evidence="9">
    <location>
        <position position="240"/>
    </location>
    <ligand>
        <name>K(+)</name>
        <dbReference type="ChEBI" id="CHEBI:29103"/>
    </ligand>
</feature>
<evidence type="ECO:0000256" key="2">
    <source>
        <dbReference type="ARBA" id="ARBA00022723"/>
    </source>
</evidence>
<dbReference type="Proteomes" id="UP000509623">
    <property type="component" value="Chromosome"/>
</dbReference>
<comment type="activity regulation">
    <text evidence="9">Activated by a monovalent cation that binds near, but not in, the active site. The most likely occupant of the site in vivo is potassium. Ion binding induces a conformational change that may alter substrate affinity.</text>
</comment>
<evidence type="ECO:0000313" key="13">
    <source>
        <dbReference type="Proteomes" id="UP000501316"/>
    </source>
</evidence>
<organism evidence="11 13">
    <name type="scientific">Caproicibacterium lactatifermentans</name>
    <dbReference type="NCBI Taxonomy" id="2666138"/>
    <lineage>
        <taxon>Bacteria</taxon>
        <taxon>Bacillati</taxon>
        <taxon>Bacillota</taxon>
        <taxon>Clostridia</taxon>
        <taxon>Eubacteriales</taxon>
        <taxon>Oscillospiraceae</taxon>
        <taxon>Caproicibacterium</taxon>
    </lineage>
</organism>
<protein>
    <recommendedName>
        <fullName evidence="9">Ribokinase</fullName>
        <shortName evidence="9">RK</shortName>
        <ecNumber evidence="9">2.7.1.15</ecNumber>
    </recommendedName>
</protein>
<keyword evidence="1 9" id="KW-0808">Transferase</keyword>
<evidence type="ECO:0000259" key="10">
    <source>
        <dbReference type="Pfam" id="PF00294"/>
    </source>
</evidence>
<dbReference type="KEGG" id="clf:GJQ69_03620"/>
<sequence length="299" mass="32006">MRKILNFGSLNIDHVYQVDHFVQPGETLAAKHLDLLPGGKGLNQSVALARAGAQVYQAGKIGPDGGRLVELLEKDSIHTDYIDRTGTATGMAMIQVNPSGQNCILISHGANGELTDAFIDSVFSHFGQDDILLLQNETNAVSHIIDKAFEQKMKIALNPSPIDNAVLQAPLNKVDYFILNEIEGGCLTGEKEPEKITGALLKKYPRAKIVLTLGKGGALYQNHQKAVKHGVYKVPVVDTTGAGDTFTGFFLACVTGGCPVEESLRLASVASSIAVSRKGAAVAIPTIEEVQHTRLALQR</sequence>
<comment type="catalytic activity">
    <reaction evidence="9">
        <text>D-ribose + ATP = D-ribose 5-phosphate + ADP + H(+)</text>
        <dbReference type="Rhea" id="RHEA:13697"/>
        <dbReference type="ChEBI" id="CHEBI:15378"/>
        <dbReference type="ChEBI" id="CHEBI:30616"/>
        <dbReference type="ChEBI" id="CHEBI:47013"/>
        <dbReference type="ChEBI" id="CHEBI:78346"/>
        <dbReference type="ChEBI" id="CHEBI:456216"/>
        <dbReference type="EC" id="2.7.1.15"/>
    </reaction>
</comment>
<keyword evidence="2 9" id="KW-0479">Metal-binding</keyword>
<reference evidence="12" key="2">
    <citation type="journal article" date="2021" name="Appl. Environ. Microbiol.">
        <title>Adaptability of a Caproate-Producing Bacterium Contributes to Its Dominance in an Anaerobic Fermentation System.</title>
        <authorList>
            <person name="Wang H."/>
            <person name="Gu Y."/>
            <person name="Zhou W."/>
            <person name="Zhao D."/>
            <person name="Qiao Z."/>
            <person name="Zheng J."/>
            <person name="Gao J."/>
            <person name="Chen X."/>
            <person name="Ren C."/>
            <person name="Xu Y."/>
        </authorList>
    </citation>
    <scope>NUCLEOTIDE SEQUENCE</scope>
    <source>
        <strain evidence="12">JNU-WLY1368</strain>
    </source>
</reference>
<keyword evidence="4 9" id="KW-0418">Kinase</keyword>
<comment type="function">
    <text evidence="9">Catalyzes the phosphorylation of ribose at O-5 in a reaction requiring ATP and magnesium. The resulting D-ribose-5-phosphate can then be used either for sythesis of nucleotides, histidine, and tryptophan, or as a component of the pentose phosphate pathway.</text>
</comment>
<keyword evidence="7 9" id="KW-0630">Potassium</keyword>
<dbReference type="GO" id="GO:0005524">
    <property type="term" value="F:ATP binding"/>
    <property type="evidence" value="ECO:0007669"/>
    <property type="project" value="UniProtKB-UniRule"/>
</dbReference>
<feature type="binding site" evidence="9">
    <location>
        <begin position="39"/>
        <end position="43"/>
    </location>
    <ligand>
        <name>substrate</name>
    </ligand>
</feature>
<dbReference type="CDD" id="cd01174">
    <property type="entry name" value="ribokinase"/>
    <property type="match status" value="1"/>
</dbReference>
<evidence type="ECO:0000256" key="5">
    <source>
        <dbReference type="ARBA" id="ARBA00022840"/>
    </source>
</evidence>
<keyword evidence="8 9" id="KW-0119">Carbohydrate metabolism</keyword>
<evidence type="ECO:0000313" key="12">
    <source>
        <dbReference type="EMBL" id="QKO29683.1"/>
    </source>
</evidence>
<dbReference type="EMBL" id="CP046161">
    <property type="protein sequence ID" value="QKO29683.1"/>
    <property type="molecule type" value="Genomic_DNA"/>
</dbReference>
<name>A0A859DPZ1_9FIRM</name>
<keyword evidence="14" id="KW-1185">Reference proteome</keyword>
<dbReference type="HAMAP" id="MF_01987">
    <property type="entry name" value="Ribokinase"/>
    <property type="match status" value="1"/>
</dbReference>
<feature type="binding site" evidence="9">
    <location>
        <position position="279"/>
    </location>
    <ligand>
        <name>K(+)</name>
        <dbReference type="ChEBI" id="CHEBI:29103"/>
    </ligand>
</feature>
<feature type="active site" description="Proton acceptor" evidence="9">
    <location>
        <position position="244"/>
    </location>
</feature>